<dbReference type="PANTHER" id="PTHR43762:SF1">
    <property type="entry name" value="D-ARABINONO-1,4-LACTONE OXIDASE"/>
    <property type="match status" value="1"/>
</dbReference>
<dbReference type="OrthoDB" id="143770at2"/>
<dbReference type="AlphaFoldDB" id="A0A1I4YMG0"/>
<dbReference type="Proteomes" id="UP000198575">
    <property type="component" value="Unassembled WGS sequence"/>
</dbReference>
<evidence type="ECO:0000259" key="2">
    <source>
        <dbReference type="PROSITE" id="PS51387"/>
    </source>
</evidence>
<dbReference type="InterPro" id="IPR010031">
    <property type="entry name" value="FAD_lactone_oxidase-like"/>
</dbReference>
<gene>
    <name evidence="3" type="ORF">SAMN05216289_11867</name>
</gene>
<protein>
    <submittedName>
        <fullName evidence="3">Decaprenylphospho-beta-D-ribofuranose 2-oxidase</fullName>
    </submittedName>
</protein>
<dbReference type="InterPro" id="IPR016169">
    <property type="entry name" value="FAD-bd_PCMH_sub2"/>
</dbReference>
<dbReference type="PANTHER" id="PTHR43762">
    <property type="entry name" value="L-GULONOLACTONE OXIDASE"/>
    <property type="match status" value="1"/>
</dbReference>
<dbReference type="InterPro" id="IPR016166">
    <property type="entry name" value="FAD-bd_PCMH"/>
</dbReference>
<accession>A0A1I4YMG0</accession>
<feature type="domain" description="FAD-binding PCMH-type" evidence="2">
    <location>
        <begin position="19"/>
        <end position="187"/>
    </location>
</feature>
<dbReference type="PROSITE" id="PS51387">
    <property type="entry name" value="FAD_PCMH"/>
    <property type="match status" value="1"/>
</dbReference>
<dbReference type="RefSeq" id="WP_092408528.1">
    <property type="nucleotide sequence ID" value="NZ_FOVF01000018.1"/>
</dbReference>
<sequence length="443" mass="47946">MSPRRGFALAQLDLRSFDRSCAARCHVQKPDRYRLIEALPADVQRITRGAGVSYVDASFGEDCVVQDIGAFDRLIEFDAEQGLLTVEAGASVGDVTRFALGHGWLLPVVPGHPRASIGGCIAADVHGKNPARDGTFRRHVEAIELFDPVAGWLALDADDEAGRFDACFAGFGIPGLIGSATLRLVRAPAAYAMRSLHVASLVEAGEVLQAHAGAPVLYGWHDARPGHFGRGVVRYGLEAKEAERLGGRSPVDLPKAIAPWPLCAWNRLGIAAMNGWIQHRYAHAGPRHVAVEAALFPLNEARAYYAGFGTAGFVEAQWLVPHARYADFIEALHSAVSRLRPRISLIASKLFDGDPQGLSFDGRGIALAIQMPQPRERRQAAFIEALTTLALEHQARPNLIKDSSLDAASARRGIADFEAAREQLRRFDPGNLQRSGLTARLGL</sequence>
<dbReference type="GO" id="GO:0071949">
    <property type="term" value="F:FAD binding"/>
    <property type="evidence" value="ECO:0007669"/>
    <property type="project" value="InterPro"/>
</dbReference>
<dbReference type="EMBL" id="FOVF01000018">
    <property type="protein sequence ID" value="SFN39238.1"/>
    <property type="molecule type" value="Genomic_DNA"/>
</dbReference>
<keyword evidence="1" id="KW-0285">Flavoprotein</keyword>
<evidence type="ECO:0000256" key="1">
    <source>
        <dbReference type="ARBA" id="ARBA00022827"/>
    </source>
</evidence>
<dbReference type="STRING" id="578942.SAMN05216289_11867"/>
<dbReference type="GO" id="GO:0016899">
    <property type="term" value="F:oxidoreductase activity, acting on the CH-OH group of donors, oxygen as acceptor"/>
    <property type="evidence" value="ECO:0007669"/>
    <property type="project" value="InterPro"/>
</dbReference>
<dbReference type="SUPFAM" id="SSF56176">
    <property type="entry name" value="FAD-binding/transporter-associated domain-like"/>
    <property type="match status" value="1"/>
</dbReference>
<evidence type="ECO:0000313" key="4">
    <source>
        <dbReference type="Proteomes" id="UP000198575"/>
    </source>
</evidence>
<dbReference type="InterPro" id="IPR006094">
    <property type="entry name" value="Oxid_FAD_bind_N"/>
</dbReference>
<reference evidence="3 4" key="1">
    <citation type="submission" date="2016-10" db="EMBL/GenBank/DDBJ databases">
        <authorList>
            <person name="de Groot N.N."/>
        </authorList>
    </citation>
    <scope>NUCLEOTIDE SEQUENCE [LARGE SCALE GENOMIC DNA]</scope>
    <source>
        <strain evidence="3 4">CGMCC 1.7659</strain>
    </source>
</reference>
<organism evidence="3 4">
    <name type="scientific">Dokdonella immobilis</name>
    <dbReference type="NCBI Taxonomy" id="578942"/>
    <lineage>
        <taxon>Bacteria</taxon>
        <taxon>Pseudomonadati</taxon>
        <taxon>Pseudomonadota</taxon>
        <taxon>Gammaproteobacteria</taxon>
        <taxon>Lysobacterales</taxon>
        <taxon>Rhodanobacteraceae</taxon>
        <taxon>Dokdonella</taxon>
    </lineage>
</organism>
<name>A0A1I4YMG0_9GAMM</name>
<keyword evidence="4" id="KW-1185">Reference proteome</keyword>
<keyword evidence="1" id="KW-0274">FAD</keyword>
<dbReference type="InterPro" id="IPR036318">
    <property type="entry name" value="FAD-bd_PCMH-like_sf"/>
</dbReference>
<evidence type="ECO:0000313" key="3">
    <source>
        <dbReference type="EMBL" id="SFN39238.1"/>
    </source>
</evidence>
<proteinExistence type="predicted"/>
<dbReference type="Pfam" id="PF01565">
    <property type="entry name" value="FAD_binding_4"/>
    <property type="match status" value="1"/>
</dbReference>
<dbReference type="Gene3D" id="3.30.465.10">
    <property type="match status" value="1"/>
</dbReference>